<dbReference type="PANTHER" id="PTHR37426:SF1">
    <property type="entry name" value="RIBOSOMAL RNA LARGE SUBUNIT METHYLTRANSFERASE J"/>
    <property type="match status" value="1"/>
</dbReference>
<feature type="binding site" evidence="1">
    <location>
        <position position="103"/>
    </location>
    <ligand>
        <name>S-adenosyl-L-methionine</name>
        <dbReference type="ChEBI" id="CHEBI:59789"/>
    </ligand>
</feature>
<organism evidence="2 3">
    <name type="scientific">Vreelandella aquamarina</name>
    <dbReference type="NCBI Taxonomy" id="77097"/>
    <lineage>
        <taxon>Bacteria</taxon>
        <taxon>Pseudomonadati</taxon>
        <taxon>Pseudomonadota</taxon>
        <taxon>Gammaproteobacteria</taxon>
        <taxon>Oceanospirillales</taxon>
        <taxon>Halomonadaceae</taxon>
        <taxon>Vreelandella</taxon>
    </lineage>
</organism>
<comment type="subunit">
    <text evidence="1">Monomer.</text>
</comment>
<keyword evidence="1" id="KW-0949">S-adenosyl-L-methionine</keyword>
<dbReference type="EMBL" id="FODB01000017">
    <property type="protein sequence ID" value="SEN60331.1"/>
    <property type="molecule type" value="Genomic_DNA"/>
</dbReference>
<dbReference type="GO" id="GO:0036307">
    <property type="term" value="F:23S rRNA (adenine(2030)-N(6))-methyltransferase activity"/>
    <property type="evidence" value="ECO:0007669"/>
    <property type="project" value="UniProtKB-UniRule"/>
</dbReference>
<sequence length="281" mass="31470">MLSYQHAYHAGNFADVQKHLTLFAVADYLLRKKSAITYVDSHAGRGLYPLASKETQRLQEYREGIAPLWQARQQLSDPLLSRWLTALNSAQPNADVLSHYPGSPWWLAKALRDHDQLRLFELHPGEHEHLSGQTLPKQARRVYGDGLQGLKQLVPVSSPRMCVLVDPSYERKAEYQGVVETVAYTLEKARHAVVMIWYPLLPAGHHETLLSGLEASGIRKIWHSELLLRAAGESAHGMYGSGMVVINPPWGLDEQLAAAMSQVTPLLGSDSHYRAKWLVGE</sequence>
<proteinExistence type="inferred from homology"/>
<keyword evidence="1 2" id="KW-0489">Methyltransferase</keyword>
<dbReference type="Gene3D" id="3.40.50.150">
    <property type="entry name" value="Vaccinia Virus protein VP39"/>
    <property type="match status" value="1"/>
</dbReference>
<feature type="binding site" evidence="1">
    <location>
        <position position="121"/>
    </location>
    <ligand>
        <name>S-adenosyl-L-methionine</name>
        <dbReference type="ChEBI" id="CHEBI:59789"/>
    </ligand>
</feature>
<dbReference type="EC" id="2.1.1.266" evidence="1"/>
<dbReference type="Pfam" id="PF04378">
    <property type="entry name" value="RsmJ"/>
    <property type="match status" value="1"/>
</dbReference>
<dbReference type="STRING" id="77097.SAMN04490369_10179"/>
<reference evidence="2 3" key="1">
    <citation type="submission" date="2016-10" db="EMBL/GenBank/DDBJ databases">
        <authorList>
            <person name="de Groot N.N."/>
        </authorList>
    </citation>
    <scope>NUCLEOTIDE SEQUENCE [LARGE SCALE GENOMIC DNA]</scope>
    <source>
        <strain evidence="2 3">558</strain>
    </source>
</reference>
<keyword evidence="1" id="KW-0694">RNA-binding</keyword>
<evidence type="ECO:0000313" key="2">
    <source>
        <dbReference type="EMBL" id="SEN60331.1"/>
    </source>
</evidence>
<protein>
    <recommendedName>
        <fullName evidence="1">Ribosomal RNA large subunit methyltransferase J</fullName>
        <ecNumber evidence="1">2.1.1.266</ecNumber>
    </recommendedName>
    <alternativeName>
        <fullName evidence="1">23S rRNA (adenine(2030)-N6)-methyltransferase</fullName>
    </alternativeName>
    <alternativeName>
        <fullName evidence="1">23S rRNA m6A2030 methyltransferase</fullName>
    </alternativeName>
</protein>
<dbReference type="AlphaFoldDB" id="A0A1H8HWD8"/>
<evidence type="ECO:0000256" key="1">
    <source>
        <dbReference type="HAMAP-Rule" id="MF_00934"/>
    </source>
</evidence>
<dbReference type="GO" id="GO:0003723">
    <property type="term" value="F:RNA binding"/>
    <property type="evidence" value="ECO:0007669"/>
    <property type="project" value="UniProtKB-UniRule"/>
</dbReference>
<dbReference type="RefSeq" id="WP_089675219.1">
    <property type="nucleotide sequence ID" value="NZ_FODB01000017.1"/>
</dbReference>
<dbReference type="GO" id="GO:0070475">
    <property type="term" value="P:rRNA base methylation"/>
    <property type="evidence" value="ECO:0007669"/>
    <property type="project" value="UniProtKB-UniRule"/>
</dbReference>
<dbReference type="SUPFAM" id="SSF53335">
    <property type="entry name" value="S-adenosyl-L-methionine-dependent methyltransferases"/>
    <property type="match status" value="1"/>
</dbReference>
<comment type="catalytic activity">
    <reaction evidence="1">
        <text>adenosine(2030) in 23S rRNA + S-adenosyl-L-methionine = N(6)-methyladenosine(2030) in 23S rRNA + S-adenosyl-L-homocysteine + H(+)</text>
        <dbReference type="Rhea" id="RHEA:43736"/>
        <dbReference type="Rhea" id="RHEA-COMP:10668"/>
        <dbReference type="Rhea" id="RHEA-COMP:10669"/>
        <dbReference type="ChEBI" id="CHEBI:15378"/>
        <dbReference type="ChEBI" id="CHEBI:57856"/>
        <dbReference type="ChEBI" id="CHEBI:59789"/>
        <dbReference type="ChEBI" id="CHEBI:74411"/>
        <dbReference type="ChEBI" id="CHEBI:74449"/>
        <dbReference type="EC" id="2.1.1.266"/>
    </reaction>
</comment>
<keyword evidence="1" id="KW-0698">rRNA processing</keyword>
<gene>
    <name evidence="1" type="primary">rlmJ</name>
    <name evidence="2" type="ORF">SAMN04490369_10179</name>
</gene>
<keyword evidence="1 2" id="KW-0808">Transferase</keyword>
<dbReference type="HAMAP" id="MF_00934">
    <property type="entry name" value="23SrRNA_methyltr_J"/>
    <property type="match status" value="1"/>
</dbReference>
<name>A0A1H8HWD8_9GAMM</name>
<feature type="active site" description="Proton acceptor" evidence="1">
    <location>
        <position position="166"/>
    </location>
</feature>
<comment type="function">
    <text evidence="1">Specifically methylates the adenine in position 2030 of 23S rRNA.</text>
</comment>
<dbReference type="GO" id="GO:0005829">
    <property type="term" value="C:cytosol"/>
    <property type="evidence" value="ECO:0007669"/>
    <property type="project" value="TreeGrafter"/>
</dbReference>
<comment type="similarity">
    <text evidence="1">Belongs to the RlmJ family.</text>
</comment>
<feature type="site" description="Interaction with substrate rRNA" evidence="1">
    <location>
        <position position="4"/>
    </location>
</feature>
<dbReference type="InterPro" id="IPR029063">
    <property type="entry name" value="SAM-dependent_MTases_sf"/>
</dbReference>
<feature type="binding site" evidence="1">
    <location>
        <begin position="145"/>
        <end position="146"/>
    </location>
    <ligand>
        <name>S-adenosyl-L-methionine</name>
        <dbReference type="ChEBI" id="CHEBI:59789"/>
    </ligand>
</feature>
<accession>A0A1H8HWD8</accession>
<dbReference type="InterPro" id="IPR007473">
    <property type="entry name" value="RlmJ"/>
</dbReference>
<dbReference type="PANTHER" id="PTHR37426">
    <property type="entry name" value="RIBOSOMAL RNA LARGE SUBUNIT METHYLTRANSFERASE J"/>
    <property type="match status" value="1"/>
</dbReference>
<feature type="binding site" evidence="1">
    <location>
        <position position="42"/>
    </location>
    <ligand>
        <name>S-adenosyl-L-methionine</name>
        <dbReference type="ChEBI" id="CHEBI:59789"/>
    </ligand>
</feature>
<feature type="binding site" evidence="1">
    <location>
        <position position="19"/>
    </location>
    <ligand>
        <name>S-adenosyl-L-methionine</name>
        <dbReference type="ChEBI" id="CHEBI:59789"/>
    </ligand>
</feature>
<feature type="binding site" evidence="1">
    <location>
        <position position="166"/>
    </location>
    <ligand>
        <name>S-adenosyl-L-methionine</name>
        <dbReference type="ChEBI" id="CHEBI:59789"/>
    </ligand>
</feature>
<evidence type="ECO:0000313" key="3">
    <source>
        <dbReference type="Proteomes" id="UP000199493"/>
    </source>
</evidence>
<dbReference type="Proteomes" id="UP000199493">
    <property type="component" value="Unassembled WGS sequence"/>
</dbReference>